<feature type="transmembrane region" description="Helical" evidence="2">
    <location>
        <begin position="93"/>
        <end position="119"/>
    </location>
</feature>
<name>A0AA36JA63_9DINO</name>
<dbReference type="EMBL" id="CAUJNA010003411">
    <property type="protein sequence ID" value="CAJ1401349.1"/>
    <property type="molecule type" value="Genomic_DNA"/>
</dbReference>
<gene>
    <name evidence="3" type="ORF">EVOR1521_LOCUS24517</name>
</gene>
<evidence type="ECO:0000313" key="3">
    <source>
        <dbReference type="EMBL" id="CAJ1401349.1"/>
    </source>
</evidence>
<protein>
    <submittedName>
        <fullName evidence="3">Uncharacterized protein</fullName>
    </submittedName>
</protein>
<keyword evidence="2" id="KW-1133">Transmembrane helix</keyword>
<organism evidence="3 4">
    <name type="scientific">Effrenium voratum</name>
    <dbReference type="NCBI Taxonomy" id="2562239"/>
    <lineage>
        <taxon>Eukaryota</taxon>
        <taxon>Sar</taxon>
        <taxon>Alveolata</taxon>
        <taxon>Dinophyceae</taxon>
        <taxon>Suessiales</taxon>
        <taxon>Symbiodiniaceae</taxon>
        <taxon>Effrenium</taxon>
    </lineage>
</organism>
<evidence type="ECO:0000256" key="1">
    <source>
        <dbReference type="SAM" id="MobiDB-lite"/>
    </source>
</evidence>
<sequence>VSLIISSLNLFLNTLIGIWLLKDDALIGRTYNFLGRTCCGPCTEQCQGGLTCLMPFILCNLLTVTLSLILNNDIGMMIALFKNMQNAVTFYDAFVYLLWLVSALGAILAQVLGSIYGYLAYREIRDSGVTSSGGDWGGGYPQAREEAREARPAAPASNFQAFAGSGQRLGS</sequence>
<keyword evidence="2" id="KW-0812">Transmembrane</keyword>
<dbReference type="Proteomes" id="UP001178507">
    <property type="component" value="Unassembled WGS sequence"/>
</dbReference>
<evidence type="ECO:0000313" key="4">
    <source>
        <dbReference type="Proteomes" id="UP001178507"/>
    </source>
</evidence>
<feature type="region of interest" description="Disordered" evidence="1">
    <location>
        <begin position="129"/>
        <end position="171"/>
    </location>
</feature>
<reference evidence="3" key="1">
    <citation type="submission" date="2023-08" db="EMBL/GenBank/DDBJ databases">
        <authorList>
            <person name="Chen Y."/>
            <person name="Shah S."/>
            <person name="Dougan E. K."/>
            <person name="Thang M."/>
            <person name="Chan C."/>
        </authorList>
    </citation>
    <scope>NUCLEOTIDE SEQUENCE</scope>
</reference>
<dbReference type="AlphaFoldDB" id="A0AA36JA63"/>
<keyword evidence="4" id="KW-1185">Reference proteome</keyword>
<feature type="non-terminal residue" evidence="3">
    <location>
        <position position="1"/>
    </location>
</feature>
<comment type="caution">
    <text evidence="3">The sequence shown here is derived from an EMBL/GenBank/DDBJ whole genome shotgun (WGS) entry which is preliminary data.</text>
</comment>
<keyword evidence="2" id="KW-0472">Membrane</keyword>
<evidence type="ECO:0000256" key="2">
    <source>
        <dbReference type="SAM" id="Phobius"/>
    </source>
</evidence>
<accession>A0AA36JA63</accession>
<proteinExistence type="predicted"/>
<feature type="transmembrane region" description="Helical" evidence="2">
    <location>
        <begin position="57"/>
        <end position="81"/>
    </location>
</feature>